<proteinExistence type="predicted"/>
<organism evidence="2 3">
    <name type="scientific">Posidoniimonas corsicana</name>
    <dbReference type="NCBI Taxonomy" id="1938618"/>
    <lineage>
        <taxon>Bacteria</taxon>
        <taxon>Pseudomonadati</taxon>
        <taxon>Planctomycetota</taxon>
        <taxon>Planctomycetia</taxon>
        <taxon>Pirellulales</taxon>
        <taxon>Lacipirellulaceae</taxon>
        <taxon>Posidoniimonas</taxon>
    </lineage>
</organism>
<dbReference type="EMBL" id="SIHJ01000001">
    <property type="protein sequence ID" value="TWT37039.1"/>
    <property type="molecule type" value="Genomic_DNA"/>
</dbReference>
<evidence type="ECO:0000256" key="1">
    <source>
        <dbReference type="SAM" id="MobiDB-lite"/>
    </source>
</evidence>
<feature type="region of interest" description="Disordered" evidence="1">
    <location>
        <begin position="198"/>
        <end position="218"/>
    </location>
</feature>
<evidence type="ECO:0000313" key="2">
    <source>
        <dbReference type="EMBL" id="TWT37039.1"/>
    </source>
</evidence>
<protein>
    <submittedName>
        <fullName evidence="2">Uncharacterized protein</fullName>
    </submittedName>
</protein>
<reference evidence="2 3" key="1">
    <citation type="submission" date="2019-02" db="EMBL/GenBank/DDBJ databases">
        <title>Deep-cultivation of Planctomycetes and their phenomic and genomic characterization uncovers novel biology.</title>
        <authorList>
            <person name="Wiegand S."/>
            <person name="Jogler M."/>
            <person name="Boedeker C."/>
            <person name="Pinto D."/>
            <person name="Vollmers J."/>
            <person name="Rivas-Marin E."/>
            <person name="Kohn T."/>
            <person name="Peeters S.H."/>
            <person name="Heuer A."/>
            <person name="Rast P."/>
            <person name="Oberbeckmann S."/>
            <person name="Bunk B."/>
            <person name="Jeske O."/>
            <person name="Meyerdierks A."/>
            <person name="Storesund J.E."/>
            <person name="Kallscheuer N."/>
            <person name="Luecker S."/>
            <person name="Lage O.M."/>
            <person name="Pohl T."/>
            <person name="Merkel B.J."/>
            <person name="Hornburger P."/>
            <person name="Mueller R.-W."/>
            <person name="Bruemmer F."/>
            <person name="Labrenz M."/>
            <person name="Spormann A.M."/>
            <person name="Op Den Camp H."/>
            <person name="Overmann J."/>
            <person name="Amann R."/>
            <person name="Jetten M.S.M."/>
            <person name="Mascher T."/>
            <person name="Medema M.H."/>
            <person name="Devos D.P."/>
            <person name="Kaster A.-K."/>
            <person name="Ovreas L."/>
            <person name="Rohde M."/>
            <person name="Galperin M.Y."/>
            <person name="Jogler C."/>
        </authorList>
    </citation>
    <scope>NUCLEOTIDE SEQUENCE [LARGE SCALE GENOMIC DNA]</scope>
    <source>
        <strain evidence="2 3">KOR34</strain>
    </source>
</reference>
<name>A0A5C5VGL6_9BACT</name>
<sequence length="298" mass="33949">MPAPSPPPENPIAPLGREEYVEQAHFFGTLGDRLRENVPAQEVLKSVREEVLATTRLPMAIDFMLSELRHAGAFGTAMAKLPHYFTPFQAFVINQAEDERGRFDLRVGLEVLRRDADYRAGENPHVPPSLQGLFLYQFEVLCRNRLSYDRGLGAMAEDPCFAGDWRDWILRIRGRVGMVDVADLIYVNSDHCRNRQNRVSPDWDDAQPAPAGPPLFGDREGRIALANRKKDPVYLFNSLHRQLGYPEAPRHAQVVQDENPLPQMARRLEQLEKRMTLIEEEQRGGIDLTKLYQPPPGM</sequence>
<accession>A0A5C5VGL6</accession>
<dbReference type="Proteomes" id="UP000316714">
    <property type="component" value="Unassembled WGS sequence"/>
</dbReference>
<dbReference type="RefSeq" id="WP_228714564.1">
    <property type="nucleotide sequence ID" value="NZ_SIHJ01000001.1"/>
</dbReference>
<evidence type="ECO:0000313" key="3">
    <source>
        <dbReference type="Proteomes" id="UP000316714"/>
    </source>
</evidence>
<gene>
    <name evidence="2" type="ORF">KOR34_19860</name>
</gene>
<comment type="caution">
    <text evidence="2">The sequence shown here is derived from an EMBL/GenBank/DDBJ whole genome shotgun (WGS) entry which is preliminary data.</text>
</comment>
<keyword evidence="3" id="KW-1185">Reference proteome</keyword>
<dbReference type="AlphaFoldDB" id="A0A5C5VGL6"/>